<proteinExistence type="inferred from homology"/>
<dbReference type="GO" id="GO:0033499">
    <property type="term" value="P:galactose catabolic process via UDP-galactose, Leloir pathway"/>
    <property type="evidence" value="ECO:0007669"/>
    <property type="project" value="TreeGrafter"/>
</dbReference>
<comment type="pathway">
    <text evidence="1">Carbohydrate metabolism; galactose metabolism.</text>
</comment>
<dbReference type="AlphaFoldDB" id="A0A2T0TK96"/>
<dbReference type="RefSeq" id="WP_106185915.1">
    <property type="nucleotide sequence ID" value="NZ_PVTF01000001.1"/>
</dbReference>
<dbReference type="EMBL" id="PVTF01000001">
    <property type="protein sequence ID" value="PRY46096.1"/>
    <property type="molecule type" value="Genomic_DNA"/>
</dbReference>
<accession>A0A2T0TK96</accession>
<evidence type="ECO:0000313" key="7">
    <source>
        <dbReference type="EMBL" id="PRY46096.1"/>
    </source>
</evidence>
<evidence type="ECO:0000313" key="8">
    <source>
        <dbReference type="Proteomes" id="UP000239494"/>
    </source>
</evidence>
<dbReference type="Proteomes" id="UP000239494">
    <property type="component" value="Unassembled WGS sequence"/>
</dbReference>
<feature type="domain" description="NAD-dependent epimerase/dehydratase" evidence="6">
    <location>
        <begin position="3"/>
        <end position="225"/>
    </location>
</feature>
<dbReference type="Pfam" id="PF01370">
    <property type="entry name" value="Epimerase"/>
    <property type="match status" value="1"/>
</dbReference>
<evidence type="ECO:0000256" key="3">
    <source>
        <dbReference type="ARBA" id="ARBA00018569"/>
    </source>
</evidence>
<reference evidence="7 8" key="1">
    <citation type="submission" date="2018-03" db="EMBL/GenBank/DDBJ databases">
        <title>Genomic Encyclopedia of Archaeal and Bacterial Type Strains, Phase II (KMG-II): from individual species to whole genera.</title>
        <authorList>
            <person name="Goeker M."/>
        </authorList>
    </citation>
    <scope>NUCLEOTIDE SEQUENCE [LARGE SCALE GENOMIC DNA]</scope>
    <source>
        <strain evidence="7 8">DSM 44720</strain>
    </source>
</reference>
<evidence type="ECO:0000259" key="6">
    <source>
        <dbReference type="Pfam" id="PF01370"/>
    </source>
</evidence>
<dbReference type="InterPro" id="IPR001509">
    <property type="entry name" value="Epimerase_deHydtase"/>
</dbReference>
<dbReference type="PANTHER" id="PTHR43725">
    <property type="entry name" value="UDP-GLUCOSE 4-EPIMERASE"/>
    <property type="match status" value="1"/>
</dbReference>
<keyword evidence="8" id="KW-1185">Reference proteome</keyword>
<dbReference type="OrthoDB" id="9779041at2"/>
<comment type="caution">
    <text evidence="7">The sequence shown here is derived from an EMBL/GenBank/DDBJ whole genome shotgun (WGS) entry which is preliminary data.</text>
</comment>
<gene>
    <name evidence="7" type="ORF">CLV43_101363</name>
</gene>
<evidence type="ECO:0000256" key="5">
    <source>
        <dbReference type="ARBA" id="ARBA00033067"/>
    </source>
</evidence>
<sequence>MRVLVTGASGFIGRAVVAHLLATGHEPRVLTHTTSGPDGVEAVHGDLLDRAAVARAAADVDAVVHLAAVGRVRESFEQPLRYYDLNVTGTLNVLAARPERLVFASTGTVYAPAAHPLTEDDPRAPANPYSASKAAAEDAVAWAARAGLVGAATLRLFNAAGGGDPDTTRVVTRAVEAAAGRVGALTVFGDGSAVRDFVHVRDIASAAVLALGHIDVGHHDVFNIGATAASVRDVVAAVERVTGRPVPLAHAPAHEGEVPVLRADTSRAREVLGWRPRHSALDDLVRDQWLSRAWGPGSAGGP</sequence>
<dbReference type="Gene3D" id="3.90.25.10">
    <property type="entry name" value="UDP-galactose 4-epimerase, domain 1"/>
    <property type="match status" value="1"/>
</dbReference>
<organism evidence="7 8">
    <name type="scientific">Umezawaea tangerina</name>
    <dbReference type="NCBI Taxonomy" id="84725"/>
    <lineage>
        <taxon>Bacteria</taxon>
        <taxon>Bacillati</taxon>
        <taxon>Actinomycetota</taxon>
        <taxon>Actinomycetes</taxon>
        <taxon>Pseudonocardiales</taxon>
        <taxon>Pseudonocardiaceae</taxon>
        <taxon>Umezawaea</taxon>
    </lineage>
</organism>
<evidence type="ECO:0000256" key="2">
    <source>
        <dbReference type="ARBA" id="ARBA00007637"/>
    </source>
</evidence>
<comment type="similarity">
    <text evidence="2">Belongs to the NAD(P)-dependent epimerase/dehydratase family.</text>
</comment>
<name>A0A2T0TK96_9PSEU</name>
<protein>
    <recommendedName>
        <fullName evidence="3">UDP-glucose 4-epimerase</fullName>
    </recommendedName>
    <alternativeName>
        <fullName evidence="5">Galactowaldenase</fullName>
    </alternativeName>
    <alternativeName>
        <fullName evidence="4">UDP-galactose 4-epimerase</fullName>
    </alternativeName>
</protein>
<dbReference type="SUPFAM" id="SSF51735">
    <property type="entry name" value="NAD(P)-binding Rossmann-fold domains"/>
    <property type="match status" value="1"/>
</dbReference>
<dbReference type="PANTHER" id="PTHR43725:SF53">
    <property type="entry name" value="UDP-ARABINOSE 4-EPIMERASE 1"/>
    <property type="match status" value="1"/>
</dbReference>
<evidence type="ECO:0000256" key="4">
    <source>
        <dbReference type="ARBA" id="ARBA00031367"/>
    </source>
</evidence>
<dbReference type="Gene3D" id="3.40.50.720">
    <property type="entry name" value="NAD(P)-binding Rossmann-like Domain"/>
    <property type="match status" value="1"/>
</dbReference>
<evidence type="ECO:0000256" key="1">
    <source>
        <dbReference type="ARBA" id="ARBA00004947"/>
    </source>
</evidence>
<dbReference type="InterPro" id="IPR036291">
    <property type="entry name" value="NAD(P)-bd_dom_sf"/>
</dbReference>